<dbReference type="GO" id="GO:0004843">
    <property type="term" value="F:cysteine-type deubiquitinase activity"/>
    <property type="evidence" value="ECO:0007669"/>
    <property type="project" value="InterPro"/>
</dbReference>
<evidence type="ECO:0000256" key="1">
    <source>
        <dbReference type="ARBA" id="ARBA00009085"/>
    </source>
</evidence>
<dbReference type="GO" id="GO:0031647">
    <property type="term" value="P:regulation of protein stability"/>
    <property type="evidence" value="ECO:0007669"/>
    <property type="project" value="TreeGrafter"/>
</dbReference>
<dbReference type="Gene3D" id="3.90.70.10">
    <property type="entry name" value="Cysteine proteinases"/>
    <property type="match status" value="1"/>
</dbReference>
<dbReference type="InterPro" id="IPR028889">
    <property type="entry name" value="USP"/>
</dbReference>
<name>A0A0L7KVD2_OPEBR</name>
<dbReference type="GO" id="GO:0005829">
    <property type="term" value="C:cytosol"/>
    <property type="evidence" value="ECO:0007669"/>
    <property type="project" value="TreeGrafter"/>
</dbReference>
<dbReference type="InterPro" id="IPR050164">
    <property type="entry name" value="Peptidase_C19"/>
</dbReference>
<dbReference type="InterPro" id="IPR038765">
    <property type="entry name" value="Papain-like_cys_pep_sf"/>
</dbReference>
<dbReference type="InterPro" id="IPR001394">
    <property type="entry name" value="Peptidase_C19_UCH"/>
</dbReference>
<protein>
    <submittedName>
        <fullName evidence="3">Ubiquitin carboxyl-terminal hydrolase</fullName>
    </submittedName>
</protein>
<dbReference type="Pfam" id="PF00443">
    <property type="entry name" value="UCH"/>
    <property type="match status" value="1"/>
</dbReference>
<keyword evidence="4" id="KW-1185">Reference proteome</keyword>
<dbReference type="STRING" id="104452.A0A0L7KVD2"/>
<dbReference type="PANTHER" id="PTHR24006">
    <property type="entry name" value="UBIQUITIN CARBOXYL-TERMINAL HYDROLASE"/>
    <property type="match status" value="1"/>
</dbReference>
<comment type="caution">
    <text evidence="3">The sequence shown here is derived from an EMBL/GenBank/DDBJ whole genome shotgun (WGS) entry which is preliminary data.</text>
</comment>
<dbReference type="PANTHER" id="PTHR24006:SF644">
    <property type="entry name" value="UBIQUITIN CARBOXYL-TERMINAL HYDROLASE 7"/>
    <property type="match status" value="1"/>
</dbReference>
<keyword evidence="3" id="KW-0378">Hydrolase</keyword>
<evidence type="ECO:0000313" key="4">
    <source>
        <dbReference type="Proteomes" id="UP000037510"/>
    </source>
</evidence>
<evidence type="ECO:0000259" key="2">
    <source>
        <dbReference type="PROSITE" id="PS50235"/>
    </source>
</evidence>
<dbReference type="Proteomes" id="UP000037510">
    <property type="component" value="Unassembled WGS sequence"/>
</dbReference>
<feature type="non-terminal residue" evidence="3">
    <location>
        <position position="157"/>
    </location>
</feature>
<feature type="domain" description="USP" evidence="2">
    <location>
        <begin position="1"/>
        <end position="157"/>
    </location>
</feature>
<dbReference type="EMBL" id="JTDY01005271">
    <property type="protein sequence ID" value="KOB67173.1"/>
    <property type="molecule type" value="Genomic_DNA"/>
</dbReference>
<reference evidence="3 4" key="1">
    <citation type="journal article" date="2015" name="Genome Biol. Evol.">
        <title>The genome of winter moth (Operophtera brumata) provides a genomic perspective on sexual dimorphism and phenology.</title>
        <authorList>
            <person name="Derks M.F."/>
            <person name="Smit S."/>
            <person name="Salis L."/>
            <person name="Schijlen E."/>
            <person name="Bossers A."/>
            <person name="Mateman C."/>
            <person name="Pijl A.S."/>
            <person name="de Ridder D."/>
            <person name="Groenen M.A."/>
            <person name="Visser M.E."/>
            <person name="Megens H.J."/>
        </authorList>
    </citation>
    <scope>NUCLEOTIDE SEQUENCE [LARGE SCALE GENOMIC DNA]</scope>
    <source>
        <strain evidence="3">WM2013NL</strain>
        <tissue evidence="3">Head and thorax</tissue>
    </source>
</reference>
<dbReference type="GO" id="GO:0005634">
    <property type="term" value="C:nucleus"/>
    <property type="evidence" value="ECO:0007669"/>
    <property type="project" value="TreeGrafter"/>
</dbReference>
<dbReference type="SUPFAM" id="SSF54001">
    <property type="entry name" value="Cysteine proteinases"/>
    <property type="match status" value="1"/>
</dbReference>
<dbReference type="AlphaFoldDB" id="A0A0L7KVD2"/>
<dbReference type="GO" id="GO:0016579">
    <property type="term" value="P:protein deubiquitination"/>
    <property type="evidence" value="ECO:0007669"/>
    <property type="project" value="InterPro"/>
</dbReference>
<gene>
    <name evidence="3" type="ORF">OBRU01_19822</name>
</gene>
<dbReference type="PROSITE" id="PS50235">
    <property type="entry name" value="USP_3"/>
    <property type="match status" value="1"/>
</dbReference>
<sequence>MLYSRLVALALQRVFYYLQFSDKPVCTKKLTKSFGWETLDCTETLDGENKYDAGEHGLQEAEKGVIFATFPPVLHLHLMRFQYDPITNSSVKFNDSTEDAFFFRGFEFYEHINLDQYLQEKPERAPADYTLHVVLVHSGDNYGGHYVVFINPNGDGK</sequence>
<proteinExistence type="inferred from homology"/>
<organism evidence="3 4">
    <name type="scientific">Operophtera brumata</name>
    <name type="common">Winter moth</name>
    <name type="synonym">Phalaena brumata</name>
    <dbReference type="NCBI Taxonomy" id="104452"/>
    <lineage>
        <taxon>Eukaryota</taxon>
        <taxon>Metazoa</taxon>
        <taxon>Ecdysozoa</taxon>
        <taxon>Arthropoda</taxon>
        <taxon>Hexapoda</taxon>
        <taxon>Insecta</taxon>
        <taxon>Pterygota</taxon>
        <taxon>Neoptera</taxon>
        <taxon>Endopterygota</taxon>
        <taxon>Lepidoptera</taxon>
        <taxon>Glossata</taxon>
        <taxon>Ditrysia</taxon>
        <taxon>Geometroidea</taxon>
        <taxon>Geometridae</taxon>
        <taxon>Larentiinae</taxon>
        <taxon>Operophtera</taxon>
    </lineage>
</organism>
<comment type="similarity">
    <text evidence="1">Belongs to the peptidase C19 family.</text>
</comment>
<accession>A0A0L7KVD2</accession>
<evidence type="ECO:0000313" key="3">
    <source>
        <dbReference type="EMBL" id="KOB67173.1"/>
    </source>
</evidence>